<dbReference type="AlphaFoldDB" id="W7IWP6"/>
<dbReference type="eggNOG" id="COG3979">
    <property type="taxonomic scope" value="Bacteria"/>
</dbReference>
<feature type="active site" description="Charge relay system" evidence="8">
    <location>
        <position position="339"/>
    </location>
</feature>
<reference evidence="12 13" key="1">
    <citation type="journal article" date="2014" name="Genome Announc.">
        <title>Draft Genome Sequence of the Antitrypanosomally Active Sponge-Associated Bacterium Actinokineospora sp. Strain EG49.</title>
        <authorList>
            <person name="Harjes J."/>
            <person name="Ryu T."/>
            <person name="Abdelmohsen U.R."/>
            <person name="Moitinho-Silva L."/>
            <person name="Horn H."/>
            <person name="Ravasi T."/>
            <person name="Hentschel U."/>
        </authorList>
    </citation>
    <scope>NUCLEOTIDE SEQUENCE [LARGE SCALE GENOMIC DNA]</scope>
    <source>
        <strain evidence="12 13">EG49</strain>
    </source>
</reference>
<keyword evidence="5" id="KW-0720">Serine protease</keyword>
<evidence type="ECO:0000256" key="6">
    <source>
        <dbReference type="ARBA" id="ARBA00023145"/>
    </source>
</evidence>
<feature type="disulfide bond" evidence="9">
    <location>
        <begin position="333"/>
        <end position="362"/>
    </location>
</feature>
<dbReference type="GO" id="GO:0005576">
    <property type="term" value="C:extracellular region"/>
    <property type="evidence" value="ECO:0007669"/>
    <property type="project" value="InterPro"/>
</dbReference>
<evidence type="ECO:0000259" key="11">
    <source>
        <dbReference type="Pfam" id="PF02983"/>
    </source>
</evidence>
<feature type="domain" description="Peptidase S1A alpha-lytic prodomain" evidence="11">
    <location>
        <begin position="110"/>
        <end position="165"/>
    </location>
</feature>
<dbReference type="EMBL" id="AYXG01000139">
    <property type="protein sequence ID" value="EWC60886.1"/>
    <property type="molecule type" value="Genomic_DNA"/>
</dbReference>
<dbReference type="PRINTS" id="PR00861">
    <property type="entry name" value="ALYTICPTASE"/>
</dbReference>
<dbReference type="SUPFAM" id="SSF50494">
    <property type="entry name" value="Trypsin-like serine proteases"/>
    <property type="match status" value="1"/>
</dbReference>
<evidence type="ECO:0000256" key="5">
    <source>
        <dbReference type="ARBA" id="ARBA00022825"/>
    </source>
</evidence>
<protein>
    <recommendedName>
        <fullName evidence="11">Peptidase S1A alpha-lytic prodomain domain-containing protein</fullName>
    </recommendedName>
</protein>
<dbReference type="GO" id="GO:0004252">
    <property type="term" value="F:serine-type endopeptidase activity"/>
    <property type="evidence" value="ECO:0007669"/>
    <property type="project" value="InterPro"/>
</dbReference>
<dbReference type="Proteomes" id="UP000019277">
    <property type="component" value="Unassembled WGS sequence"/>
</dbReference>
<dbReference type="InterPro" id="IPR001316">
    <property type="entry name" value="Pept_S1A_streptogrisin"/>
</dbReference>
<dbReference type="PATRIC" id="fig|909613.9.peg.3817"/>
<keyword evidence="4" id="KW-0378">Hydrolase</keyword>
<feature type="active site" description="Charge relay system" evidence="8">
    <location>
        <position position="220"/>
    </location>
</feature>
<evidence type="ECO:0000256" key="7">
    <source>
        <dbReference type="ARBA" id="ARBA00023157"/>
    </source>
</evidence>
<dbReference type="PIRSF" id="PIRSF001134">
    <property type="entry name" value="Streptogrisin"/>
    <property type="match status" value="1"/>
</dbReference>
<dbReference type="InterPro" id="IPR035070">
    <property type="entry name" value="Streptogrisin_prodomain"/>
</dbReference>
<keyword evidence="6" id="KW-0865">Zymogen</keyword>
<sequence>MIAGAALCALVPAALVSAGSPASAAPQQYQPEMVTALARTLGVDERAAVSRLDREAAQRQRLADLTRGGLRVDGAFVDGGGTLTVNTADPASAARVRAAGLAARTPARGEAALNRVQAQLDQLATRQVPEGISAWGVDVAADVVEVEVGDAAKPQAKAFLAEAARFGQAVRVKNGGRALQTQATVYPGSKMTINGGSGYCSVGFGARSSSGVQYLVSAGHCVAGAPTLHLNGVRFAKGTSSRYALGSNSVDMGIARVDSGNSIATQVGTWGAVGNIAVRGGQRAAVGSSICKSGATSGWTCGTIKGYNVTVTYTDPNGGPNTVVRGLGSSSVCTMGGDSGGAYISGNQAQGMTSGGPTGQQCTYNGGNQAGKSSYFQPLSDALSYYGLTLNVG</sequence>
<dbReference type="GO" id="GO:0006508">
    <property type="term" value="P:proteolysis"/>
    <property type="evidence" value="ECO:0007669"/>
    <property type="project" value="UniProtKB-KW"/>
</dbReference>
<organism evidence="12 13">
    <name type="scientific">Actinokineospora spheciospongiae</name>
    <dbReference type="NCBI Taxonomy" id="909613"/>
    <lineage>
        <taxon>Bacteria</taxon>
        <taxon>Bacillati</taxon>
        <taxon>Actinomycetota</taxon>
        <taxon>Actinomycetes</taxon>
        <taxon>Pseudonocardiales</taxon>
        <taxon>Pseudonocardiaceae</taxon>
        <taxon>Actinokineospora</taxon>
    </lineage>
</organism>
<dbReference type="Pfam" id="PF02983">
    <property type="entry name" value="Pro_Al_protease"/>
    <property type="match status" value="1"/>
</dbReference>
<evidence type="ECO:0000256" key="1">
    <source>
        <dbReference type="ARBA" id="ARBA00007664"/>
    </source>
</evidence>
<feature type="active site" description="Charge relay system" evidence="8">
    <location>
        <position position="251"/>
    </location>
</feature>
<keyword evidence="7 9" id="KW-1015">Disulfide bond</keyword>
<dbReference type="InterPro" id="IPR004236">
    <property type="entry name" value="Pept_S1_alpha_lytic"/>
</dbReference>
<feature type="chain" id="PRO_5004894328" description="Peptidase S1A alpha-lytic prodomain domain-containing protein" evidence="10">
    <location>
        <begin position="25"/>
        <end position="393"/>
    </location>
</feature>
<keyword evidence="3 10" id="KW-0732">Signal</keyword>
<feature type="signal peptide" evidence="10">
    <location>
        <begin position="1"/>
        <end position="24"/>
    </location>
</feature>
<accession>W7IWP6</accession>
<evidence type="ECO:0000256" key="4">
    <source>
        <dbReference type="ARBA" id="ARBA00022801"/>
    </source>
</evidence>
<gene>
    <name evidence="12" type="ORF">UO65_3816</name>
</gene>
<dbReference type="InterPro" id="IPR043504">
    <property type="entry name" value="Peptidase_S1_PA_chymotrypsin"/>
</dbReference>
<evidence type="ECO:0000313" key="12">
    <source>
        <dbReference type="EMBL" id="EWC60886.1"/>
    </source>
</evidence>
<evidence type="ECO:0000256" key="2">
    <source>
        <dbReference type="ARBA" id="ARBA00022670"/>
    </source>
</evidence>
<name>W7IWP6_9PSEU</name>
<dbReference type="STRING" id="909613.UO65_3816"/>
<feature type="disulfide bond" evidence="9">
    <location>
        <begin position="291"/>
        <end position="301"/>
    </location>
</feature>
<proteinExistence type="inferred from homology"/>
<keyword evidence="2" id="KW-0645">Protease</keyword>
<evidence type="ECO:0000256" key="8">
    <source>
        <dbReference type="PIRSR" id="PIRSR001134-1"/>
    </source>
</evidence>
<dbReference type="Gene3D" id="3.30.300.50">
    <property type="match status" value="2"/>
</dbReference>
<dbReference type="InterPro" id="IPR009003">
    <property type="entry name" value="Peptidase_S1_PA"/>
</dbReference>
<keyword evidence="13" id="KW-1185">Reference proteome</keyword>
<evidence type="ECO:0000256" key="9">
    <source>
        <dbReference type="PIRSR" id="PIRSR001134-2"/>
    </source>
</evidence>
<feature type="disulfide bond" evidence="9">
    <location>
        <begin position="200"/>
        <end position="221"/>
    </location>
</feature>
<comment type="caution">
    <text evidence="12">The sequence shown here is derived from an EMBL/GenBank/DDBJ whole genome shotgun (WGS) entry which is preliminary data.</text>
</comment>
<evidence type="ECO:0000256" key="3">
    <source>
        <dbReference type="ARBA" id="ARBA00022729"/>
    </source>
</evidence>
<dbReference type="Gene3D" id="2.40.10.10">
    <property type="entry name" value="Trypsin-like serine proteases"/>
    <property type="match status" value="2"/>
</dbReference>
<evidence type="ECO:0000313" key="13">
    <source>
        <dbReference type="Proteomes" id="UP000019277"/>
    </source>
</evidence>
<comment type="similarity">
    <text evidence="1">Belongs to the peptidase S1 family.</text>
</comment>
<evidence type="ECO:0000256" key="10">
    <source>
        <dbReference type="SAM" id="SignalP"/>
    </source>
</evidence>
<dbReference type="CDD" id="cd21112">
    <property type="entry name" value="alphaLP-like"/>
    <property type="match status" value="1"/>
</dbReference>